<organism evidence="17">
    <name type="scientific">Opuntia streptacantha</name>
    <name type="common">Prickly pear cactus</name>
    <name type="synonym">Opuntia cardona</name>
    <dbReference type="NCBI Taxonomy" id="393608"/>
    <lineage>
        <taxon>Eukaryota</taxon>
        <taxon>Viridiplantae</taxon>
        <taxon>Streptophyta</taxon>
        <taxon>Embryophyta</taxon>
        <taxon>Tracheophyta</taxon>
        <taxon>Spermatophyta</taxon>
        <taxon>Magnoliopsida</taxon>
        <taxon>eudicotyledons</taxon>
        <taxon>Gunneridae</taxon>
        <taxon>Pentapetalae</taxon>
        <taxon>Caryophyllales</taxon>
        <taxon>Cactineae</taxon>
        <taxon>Cactaceae</taxon>
        <taxon>Opuntioideae</taxon>
        <taxon>Opuntia</taxon>
    </lineage>
</organism>
<comment type="similarity">
    <text evidence="1">Belongs to the protein kinase superfamily. CAMK Ser/Thr protein kinase family. CaMK subfamily.</text>
</comment>
<evidence type="ECO:0000256" key="8">
    <source>
        <dbReference type="ARBA" id="ARBA00022741"/>
    </source>
</evidence>
<dbReference type="InterPro" id="IPR011009">
    <property type="entry name" value="Kinase-like_dom_sf"/>
</dbReference>
<keyword evidence="3" id="KW-0723">Serine/threonine-protein kinase</keyword>
<evidence type="ECO:0000256" key="7">
    <source>
        <dbReference type="ARBA" id="ARBA00022737"/>
    </source>
</evidence>
<dbReference type="SUPFAM" id="SSF56112">
    <property type="entry name" value="Protein kinase-like (PK-like)"/>
    <property type="match status" value="1"/>
</dbReference>
<dbReference type="GO" id="GO:0005524">
    <property type="term" value="F:ATP binding"/>
    <property type="evidence" value="ECO:0007669"/>
    <property type="project" value="UniProtKB-UniRule"/>
</dbReference>
<dbReference type="FunFam" id="1.10.510.10:FF:000668">
    <property type="entry name" value="Phosphoenolpyruvate carboxylase kinase"/>
    <property type="match status" value="1"/>
</dbReference>
<keyword evidence="7" id="KW-0677">Repeat</keyword>
<keyword evidence="11 15" id="KW-0067">ATP-binding</keyword>
<keyword evidence="8 15" id="KW-0547">Nucleotide-binding</keyword>
<keyword evidence="9 17" id="KW-0418">Kinase</keyword>
<evidence type="ECO:0000256" key="4">
    <source>
        <dbReference type="ARBA" id="ARBA00022553"/>
    </source>
</evidence>
<dbReference type="PANTHER" id="PTHR24349">
    <property type="entry name" value="SERINE/THREONINE-PROTEIN KINASE"/>
    <property type="match status" value="1"/>
</dbReference>
<evidence type="ECO:0000256" key="12">
    <source>
        <dbReference type="ARBA" id="ARBA00024334"/>
    </source>
</evidence>
<evidence type="ECO:0000256" key="1">
    <source>
        <dbReference type="ARBA" id="ARBA00005354"/>
    </source>
</evidence>
<dbReference type="GO" id="GO:0004674">
    <property type="term" value="F:protein serine/threonine kinase activity"/>
    <property type="evidence" value="ECO:0007669"/>
    <property type="project" value="UniProtKB-KW"/>
</dbReference>
<evidence type="ECO:0000256" key="13">
    <source>
        <dbReference type="ARBA" id="ARBA00047899"/>
    </source>
</evidence>
<evidence type="ECO:0000256" key="14">
    <source>
        <dbReference type="ARBA" id="ARBA00048679"/>
    </source>
</evidence>
<evidence type="ECO:0000256" key="9">
    <source>
        <dbReference type="ARBA" id="ARBA00022777"/>
    </source>
</evidence>
<dbReference type="Gene3D" id="1.10.510.10">
    <property type="entry name" value="Transferase(Phosphotransferase) domain 1"/>
    <property type="match status" value="1"/>
</dbReference>
<dbReference type="PROSITE" id="PS50011">
    <property type="entry name" value="PROTEIN_KINASE_DOM"/>
    <property type="match status" value="1"/>
</dbReference>
<evidence type="ECO:0000256" key="5">
    <source>
        <dbReference type="ARBA" id="ARBA00022679"/>
    </source>
</evidence>
<evidence type="ECO:0000313" key="17">
    <source>
        <dbReference type="EMBL" id="MBA4632954.1"/>
    </source>
</evidence>
<comment type="similarity">
    <text evidence="12">Belongs to the protein kinase superfamily. Ser/Thr protein kinase family. CDPK subfamily.</text>
</comment>
<dbReference type="EMBL" id="GISG01084921">
    <property type="protein sequence ID" value="MBA4632954.1"/>
    <property type="molecule type" value="Transcribed_RNA"/>
</dbReference>
<keyword evidence="6" id="KW-0479">Metal-binding</keyword>
<dbReference type="InterPro" id="IPR000719">
    <property type="entry name" value="Prot_kinase_dom"/>
</dbReference>
<sequence>MAVIKSSSDGRSLTQPFCCFKVPNLKDTILDTNETSDIKDRYVLGEQLGWGQFGVIRECTDKYTGEVLACKSIAKERLVTQDDVRSVKLEIEIMTRLSGHPNVVDLKAVYEEEDYVHLVMELCAGGELFHQLEKQGRYSECQAKILFRHLMQVVLYCHDNGVVHRDLKPENILLATKASSSPIKLADFGLATYIKPGQSLHGRVGSPFYIAPEVLSGGYTQAADVWSAGVILYILLSGMPPFWGKTKSRIFDAVRAADLRFPSEPWDQISESAKELIRKMLCVDPLKRLTAEQVLAHSWLEVASSDTSDSHEQKVSCFGHLEAQGESLSVSFITRDQDISFGNRSSALISEPQSPTFTCRSSFSAFLVEPSTPDLATGGISFRSPIPSMPSFTFFSPAPLAEQQEDNHIAGFLGNRESPEASHTILCGGSELGKRFTSSDPFPSGTITRDLKQKPADSKRNGATTFRVLGIHNKRNRTIGLGEFDQLDIVVTESVIRWVSCTHLPTASSLRSSLVC</sequence>
<dbReference type="CDD" id="cd05117">
    <property type="entry name" value="STKc_CAMK"/>
    <property type="match status" value="1"/>
</dbReference>
<keyword evidence="4" id="KW-0597">Phosphoprotein</keyword>
<dbReference type="Pfam" id="PF00069">
    <property type="entry name" value="Pkinase"/>
    <property type="match status" value="1"/>
</dbReference>
<dbReference type="SMART" id="SM00220">
    <property type="entry name" value="S_TKc"/>
    <property type="match status" value="1"/>
</dbReference>
<evidence type="ECO:0000256" key="3">
    <source>
        <dbReference type="ARBA" id="ARBA00022527"/>
    </source>
</evidence>
<dbReference type="AlphaFoldDB" id="A0A7C8Z332"/>
<comment type="catalytic activity">
    <reaction evidence="14">
        <text>L-seryl-[protein] + ATP = O-phospho-L-seryl-[protein] + ADP + H(+)</text>
        <dbReference type="Rhea" id="RHEA:17989"/>
        <dbReference type="Rhea" id="RHEA-COMP:9863"/>
        <dbReference type="Rhea" id="RHEA-COMP:11604"/>
        <dbReference type="ChEBI" id="CHEBI:15378"/>
        <dbReference type="ChEBI" id="CHEBI:29999"/>
        <dbReference type="ChEBI" id="CHEBI:30616"/>
        <dbReference type="ChEBI" id="CHEBI:83421"/>
        <dbReference type="ChEBI" id="CHEBI:456216"/>
        <dbReference type="EC" id="2.7.11.1"/>
    </reaction>
</comment>
<protein>
    <recommendedName>
        <fullName evidence="2">non-specific serine/threonine protein kinase</fullName>
        <ecNumber evidence="2">2.7.11.1</ecNumber>
    </recommendedName>
</protein>
<evidence type="ECO:0000256" key="6">
    <source>
        <dbReference type="ARBA" id="ARBA00022723"/>
    </source>
</evidence>
<dbReference type="InterPro" id="IPR050205">
    <property type="entry name" value="CDPK_Ser/Thr_kinases"/>
</dbReference>
<dbReference type="PROSITE" id="PS00107">
    <property type="entry name" value="PROTEIN_KINASE_ATP"/>
    <property type="match status" value="1"/>
</dbReference>
<reference evidence="17" key="2">
    <citation type="submission" date="2020-07" db="EMBL/GenBank/DDBJ databases">
        <authorList>
            <person name="Vera ALvarez R."/>
            <person name="Arias-Moreno D.M."/>
            <person name="Jimenez-Jacinto V."/>
            <person name="Jimenez-Bremont J.F."/>
            <person name="Swaminathan K."/>
            <person name="Moose S.P."/>
            <person name="Guerrero-Gonzalez M.L."/>
            <person name="Marino-Ramirez L."/>
            <person name="Landsman D."/>
            <person name="Rodriguez-Kessler M."/>
            <person name="Delgado-Sanchez P."/>
        </authorList>
    </citation>
    <scope>NUCLEOTIDE SEQUENCE</scope>
    <source>
        <tissue evidence="17">Cladode</tissue>
    </source>
</reference>
<feature type="domain" description="Protein kinase" evidence="16">
    <location>
        <begin position="42"/>
        <end position="300"/>
    </location>
</feature>
<evidence type="ECO:0000256" key="11">
    <source>
        <dbReference type="ARBA" id="ARBA00022840"/>
    </source>
</evidence>
<dbReference type="Gene3D" id="3.30.200.20">
    <property type="entry name" value="Phosphorylase Kinase, domain 1"/>
    <property type="match status" value="1"/>
</dbReference>
<dbReference type="InterPro" id="IPR008271">
    <property type="entry name" value="Ser/Thr_kinase_AS"/>
</dbReference>
<dbReference type="EC" id="2.7.11.1" evidence="2"/>
<comment type="catalytic activity">
    <reaction evidence="13">
        <text>L-threonyl-[protein] + ATP = O-phospho-L-threonyl-[protein] + ADP + H(+)</text>
        <dbReference type="Rhea" id="RHEA:46608"/>
        <dbReference type="Rhea" id="RHEA-COMP:11060"/>
        <dbReference type="Rhea" id="RHEA-COMP:11605"/>
        <dbReference type="ChEBI" id="CHEBI:15378"/>
        <dbReference type="ChEBI" id="CHEBI:30013"/>
        <dbReference type="ChEBI" id="CHEBI:30616"/>
        <dbReference type="ChEBI" id="CHEBI:61977"/>
        <dbReference type="ChEBI" id="CHEBI:456216"/>
        <dbReference type="EC" id="2.7.11.1"/>
    </reaction>
</comment>
<evidence type="ECO:0000256" key="10">
    <source>
        <dbReference type="ARBA" id="ARBA00022837"/>
    </source>
</evidence>
<evidence type="ECO:0000259" key="16">
    <source>
        <dbReference type="PROSITE" id="PS50011"/>
    </source>
</evidence>
<keyword evidence="10" id="KW-0106">Calcium</keyword>
<dbReference type="PROSITE" id="PS00108">
    <property type="entry name" value="PROTEIN_KINASE_ST"/>
    <property type="match status" value="1"/>
</dbReference>
<accession>A0A7C8Z332</accession>
<keyword evidence="5 17" id="KW-0808">Transferase</keyword>
<dbReference type="GO" id="GO:0046872">
    <property type="term" value="F:metal ion binding"/>
    <property type="evidence" value="ECO:0007669"/>
    <property type="project" value="UniProtKB-KW"/>
</dbReference>
<dbReference type="FunFam" id="3.30.200.20:FF:000004">
    <property type="entry name" value="Calcium-dependent protein kinase 1"/>
    <property type="match status" value="1"/>
</dbReference>
<feature type="binding site" evidence="15">
    <location>
        <position position="75"/>
    </location>
    <ligand>
        <name>ATP</name>
        <dbReference type="ChEBI" id="CHEBI:30616"/>
    </ligand>
</feature>
<evidence type="ECO:0000256" key="2">
    <source>
        <dbReference type="ARBA" id="ARBA00012513"/>
    </source>
</evidence>
<evidence type="ECO:0000256" key="15">
    <source>
        <dbReference type="PROSITE-ProRule" id="PRU10141"/>
    </source>
</evidence>
<dbReference type="InterPro" id="IPR017441">
    <property type="entry name" value="Protein_kinase_ATP_BS"/>
</dbReference>
<name>A0A7C8Z332_OPUST</name>
<reference evidence="17" key="1">
    <citation type="journal article" date="2013" name="J. Plant Res.">
        <title>Effect of fungi and light on seed germination of three Opuntia species from semiarid lands of central Mexico.</title>
        <authorList>
            <person name="Delgado-Sanchez P."/>
            <person name="Jimenez-Bremont J.F."/>
            <person name="Guerrero-Gonzalez Mde L."/>
            <person name="Flores J."/>
        </authorList>
    </citation>
    <scope>NUCLEOTIDE SEQUENCE</scope>
    <source>
        <tissue evidence="17">Cladode</tissue>
    </source>
</reference>
<proteinExistence type="inferred from homology"/>